<dbReference type="AlphaFoldDB" id="A0A9D2N1J3"/>
<reference evidence="1" key="1">
    <citation type="journal article" date="2021" name="PeerJ">
        <title>Extensive microbial diversity within the chicken gut microbiome revealed by metagenomics and culture.</title>
        <authorList>
            <person name="Gilroy R."/>
            <person name="Ravi A."/>
            <person name="Getino M."/>
            <person name="Pursley I."/>
            <person name="Horton D.L."/>
            <person name="Alikhan N.F."/>
            <person name="Baker D."/>
            <person name="Gharbi K."/>
            <person name="Hall N."/>
            <person name="Watson M."/>
            <person name="Adriaenssens E.M."/>
            <person name="Foster-Nyarko E."/>
            <person name="Jarju S."/>
            <person name="Secka A."/>
            <person name="Antonio M."/>
            <person name="Oren A."/>
            <person name="Chaudhuri R.R."/>
            <person name="La Ragione R."/>
            <person name="Hildebrand F."/>
            <person name="Pallen M.J."/>
        </authorList>
    </citation>
    <scope>NUCLEOTIDE SEQUENCE</scope>
    <source>
        <strain evidence="1">CHK180-15479</strain>
    </source>
</reference>
<accession>A0A9D2N1J3</accession>
<dbReference type="SUPFAM" id="SSF81301">
    <property type="entry name" value="Nucleotidyltransferase"/>
    <property type="match status" value="1"/>
</dbReference>
<dbReference type="Proteomes" id="UP000823910">
    <property type="component" value="Unassembled WGS sequence"/>
</dbReference>
<evidence type="ECO:0000313" key="1">
    <source>
        <dbReference type="EMBL" id="HJC06391.1"/>
    </source>
</evidence>
<sequence>MPQHIVVTDYNPEWPRMYQEEEKKIQAILRENCTAVYHIGSTSVPGLAAKPILDIMPVVKSLEAADRVAAEFEKLGYEYLGEFGIKGRRYLRKGGDERTHQIHIFQEEDRKNIDRHLFFRDYMRTHKKEREEYAALKKALARRFPYDIDGYCEGKEEFIRGIEALMG</sequence>
<dbReference type="PANTHER" id="PTHR34822">
    <property type="entry name" value="GRPB DOMAIN PROTEIN (AFU_ORTHOLOGUE AFUA_1G01530)"/>
    <property type="match status" value="1"/>
</dbReference>
<dbReference type="PANTHER" id="PTHR34822:SF1">
    <property type="entry name" value="GRPB FAMILY PROTEIN"/>
    <property type="match status" value="1"/>
</dbReference>
<protein>
    <submittedName>
        <fullName evidence="1">GrpB family protein</fullName>
    </submittedName>
</protein>
<dbReference type="Pfam" id="PF04229">
    <property type="entry name" value="GrpB"/>
    <property type="match status" value="1"/>
</dbReference>
<gene>
    <name evidence="1" type="ORF">H9704_09590</name>
</gene>
<dbReference type="EMBL" id="DWWT01000046">
    <property type="protein sequence ID" value="HJC06391.1"/>
    <property type="molecule type" value="Genomic_DNA"/>
</dbReference>
<name>A0A9D2N1J3_9FIRM</name>
<evidence type="ECO:0000313" key="2">
    <source>
        <dbReference type="Proteomes" id="UP000823910"/>
    </source>
</evidence>
<reference evidence="1" key="2">
    <citation type="submission" date="2021-04" db="EMBL/GenBank/DDBJ databases">
        <authorList>
            <person name="Gilroy R."/>
        </authorList>
    </citation>
    <scope>NUCLEOTIDE SEQUENCE</scope>
    <source>
        <strain evidence="1">CHK180-15479</strain>
    </source>
</reference>
<dbReference type="Gene3D" id="3.30.460.10">
    <property type="entry name" value="Beta Polymerase, domain 2"/>
    <property type="match status" value="1"/>
</dbReference>
<dbReference type="InterPro" id="IPR043519">
    <property type="entry name" value="NT_sf"/>
</dbReference>
<organism evidence="1 2">
    <name type="scientific">Candidatus Enterocloster excrementipullorum</name>
    <dbReference type="NCBI Taxonomy" id="2838559"/>
    <lineage>
        <taxon>Bacteria</taxon>
        <taxon>Bacillati</taxon>
        <taxon>Bacillota</taxon>
        <taxon>Clostridia</taxon>
        <taxon>Lachnospirales</taxon>
        <taxon>Lachnospiraceae</taxon>
        <taxon>Enterocloster</taxon>
    </lineage>
</organism>
<comment type="caution">
    <text evidence="1">The sequence shown here is derived from an EMBL/GenBank/DDBJ whole genome shotgun (WGS) entry which is preliminary data.</text>
</comment>
<proteinExistence type="predicted"/>
<dbReference type="InterPro" id="IPR007344">
    <property type="entry name" value="GrpB/CoaE"/>
</dbReference>